<accession>A0A7S0Q4W2</accession>
<proteinExistence type="predicted"/>
<reference evidence="1" key="1">
    <citation type="submission" date="2021-01" db="EMBL/GenBank/DDBJ databases">
        <authorList>
            <person name="Corre E."/>
            <person name="Pelletier E."/>
            <person name="Niang G."/>
            <person name="Scheremetjew M."/>
            <person name="Finn R."/>
            <person name="Kale V."/>
            <person name="Holt S."/>
            <person name="Cochrane G."/>
            <person name="Meng A."/>
            <person name="Brown T."/>
            <person name="Cohen L."/>
        </authorList>
    </citation>
    <scope>NUCLEOTIDE SEQUENCE</scope>
    <source>
        <strain evidence="1">PLY182g</strain>
    </source>
</reference>
<sequence>MVDELAAARAALTAAFSAQAQAQRDHQQATRALARLQPPNFAGKQEINFLTMSDAAFAAYCAAESKACATEGALRLAELEVKGAEQRLDLEFELAEAEKEKGSGREGGEAT</sequence>
<name>A0A7S0Q4W2_9EUKA</name>
<evidence type="ECO:0000313" key="1">
    <source>
        <dbReference type="EMBL" id="CAD8616947.1"/>
    </source>
</evidence>
<gene>
    <name evidence="1" type="ORF">CPEL01642_LOCUS20328</name>
</gene>
<dbReference type="EMBL" id="HBEY01042527">
    <property type="protein sequence ID" value="CAD8616947.1"/>
    <property type="molecule type" value="Transcribed_RNA"/>
</dbReference>
<protein>
    <submittedName>
        <fullName evidence="1">Uncharacterized protein</fullName>
    </submittedName>
</protein>
<dbReference type="AlphaFoldDB" id="A0A7S0Q4W2"/>
<organism evidence="1">
    <name type="scientific">Coccolithus braarudii</name>
    <dbReference type="NCBI Taxonomy" id="221442"/>
    <lineage>
        <taxon>Eukaryota</taxon>
        <taxon>Haptista</taxon>
        <taxon>Haptophyta</taxon>
        <taxon>Prymnesiophyceae</taxon>
        <taxon>Coccolithales</taxon>
        <taxon>Coccolithaceae</taxon>
        <taxon>Coccolithus</taxon>
    </lineage>
</organism>